<organism evidence="2 3">
    <name type="scientific">Thiocapsa roseopersicina</name>
    <dbReference type="NCBI Taxonomy" id="1058"/>
    <lineage>
        <taxon>Bacteria</taxon>
        <taxon>Pseudomonadati</taxon>
        <taxon>Pseudomonadota</taxon>
        <taxon>Gammaproteobacteria</taxon>
        <taxon>Chromatiales</taxon>
        <taxon>Chromatiaceae</taxon>
        <taxon>Thiocapsa</taxon>
    </lineage>
</organism>
<dbReference type="EMBL" id="FNNZ01000024">
    <property type="protein sequence ID" value="SDX40759.1"/>
    <property type="molecule type" value="Genomic_DNA"/>
</dbReference>
<reference evidence="3" key="1">
    <citation type="submission" date="2016-10" db="EMBL/GenBank/DDBJ databases">
        <authorList>
            <person name="Varghese N."/>
            <person name="Submissions S."/>
        </authorList>
    </citation>
    <scope>NUCLEOTIDE SEQUENCE [LARGE SCALE GENOMIC DNA]</scope>
    <source>
        <strain evidence="3">DSM 217</strain>
    </source>
</reference>
<dbReference type="InterPro" id="IPR029060">
    <property type="entry name" value="PIN-like_dom_sf"/>
</dbReference>
<dbReference type="Pfam" id="PF01850">
    <property type="entry name" value="PIN"/>
    <property type="match status" value="1"/>
</dbReference>
<protein>
    <submittedName>
        <fullName evidence="2">PIN domain nuclease, a component of toxin-antitoxin system (PIN domain)</fullName>
    </submittedName>
</protein>
<dbReference type="RefSeq" id="WP_093036514.1">
    <property type="nucleotide sequence ID" value="NZ_FNNZ01000024.1"/>
</dbReference>
<dbReference type="PANTHER" id="PTHR36173:SF2">
    <property type="entry name" value="RIBONUCLEASE VAPC16"/>
    <property type="match status" value="1"/>
</dbReference>
<dbReference type="AlphaFoldDB" id="A0A1H3BI77"/>
<dbReference type="STRING" id="1058.SAMN05421783_12474"/>
<proteinExistence type="predicted"/>
<evidence type="ECO:0000313" key="3">
    <source>
        <dbReference type="Proteomes" id="UP000198816"/>
    </source>
</evidence>
<dbReference type="OrthoDB" id="9798990at2"/>
<feature type="domain" description="PIN" evidence="1">
    <location>
        <begin position="4"/>
        <end position="123"/>
    </location>
</feature>
<keyword evidence="3" id="KW-1185">Reference proteome</keyword>
<dbReference type="InterPro" id="IPR052919">
    <property type="entry name" value="TA_system_RNase"/>
</dbReference>
<dbReference type="Proteomes" id="UP000198816">
    <property type="component" value="Unassembled WGS sequence"/>
</dbReference>
<dbReference type="InterPro" id="IPR041705">
    <property type="entry name" value="PIN_Sll0205"/>
</dbReference>
<dbReference type="SUPFAM" id="SSF88723">
    <property type="entry name" value="PIN domain-like"/>
    <property type="match status" value="1"/>
</dbReference>
<evidence type="ECO:0000259" key="1">
    <source>
        <dbReference type="Pfam" id="PF01850"/>
    </source>
</evidence>
<evidence type="ECO:0000313" key="2">
    <source>
        <dbReference type="EMBL" id="SDX40759.1"/>
    </source>
</evidence>
<sequence length="128" mass="14376">MRLLLDTHALLWWFTDDPRLSARARAVIADTGNSIHASAGGAWEIATKQSIGKPDEVPEAAKRYGELIDADGFKHLPVTHLHALRAGGWHVDHRDPFDRMLAAQSTLERMPLVTRDPAFERFGIQTLW</sequence>
<dbReference type="Gene3D" id="3.40.50.1010">
    <property type="entry name" value="5'-nuclease"/>
    <property type="match status" value="1"/>
</dbReference>
<gene>
    <name evidence="2" type="ORF">SAMN05421783_12474</name>
</gene>
<accession>A0A1H3BI77</accession>
<dbReference type="InterPro" id="IPR002716">
    <property type="entry name" value="PIN_dom"/>
</dbReference>
<dbReference type="PANTHER" id="PTHR36173">
    <property type="entry name" value="RIBONUCLEASE VAPC16-RELATED"/>
    <property type="match status" value="1"/>
</dbReference>
<dbReference type="CDD" id="cd09872">
    <property type="entry name" value="PIN_Sll0205-like"/>
    <property type="match status" value="1"/>
</dbReference>
<name>A0A1H3BI77_THIRO</name>